<dbReference type="Pfam" id="PF13976">
    <property type="entry name" value="gag_pre-integrs"/>
    <property type="match status" value="1"/>
</dbReference>
<dbReference type="InParanoid" id="A0A061EX95"/>
<dbReference type="GO" id="GO:0008233">
    <property type="term" value="F:peptidase activity"/>
    <property type="evidence" value="ECO:0007669"/>
    <property type="project" value="UniProtKB-KW"/>
</dbReference>
<accession>A0A061EX95</accession>
<name>A0A061EX95_THECC</name>
<keyword evidence="1" id="KW-0378">Hydrolase</keyword>
<sequence length="494" mass="56319">MLRMEDNENIRDFYGKMMGLVNQLRLLGRDITEERLVNKMLVSLLEKYESKVSSLEDSRDLAQVTLKELVNALEVLEQRRVFRQRSAADFALVAKTKNVKMSGNSFKGSAVDKKSKGKNFGENRQGDKKKEFPPCPHYKKTNHTEKFCCECKAAVVEQVKEDTDEVIFMATIRDDSSKTNIWLLNSACSHHLTGNKSLFTTLDTSFKSKVKIGDGNYLDILGIGTVNVDTVSRSKTIISVHYVPSANHNLLSVGQLGKEHYALLFKDEVCIVIYPNGDELCTVAMKNNCYPLNLASIAHMALYNELDMSEIWHRKFGHVNYSFLSFMSLENLVEGLLGITKPNKLCSACQFEKQSRKPFPKVSRWKSTRKLELVHIDLSGPMKTLSLSGSKFYIVFIDDFTRLYDPKLNKVFVSRDVVFDEDQSWNWPNARANQFDFTIVVDNVDPSEIHFATAKRVLRYVKGIVDYGLVYMKQKSSQLQKRLILLHPEAANCV</sequence>
<feature type="domain" description="Retrovirus-related Pol polyprotein from transposon TNT 1-94-like beta-barrel" evidence="5">
    <location>
        <begin position="182"/>
        <end position="260"/>
    </location>
</feature>
<organism evidence="7 8">
    <name type="scientific">Theobroma cacao</name>
    <name type="common">Cacao</name>
    <name type="synonym">Cocoa</name>
    <dbReference type="NCBI Taxonomy" id="3641"/>
    <lineage>
        <taxon>Eukaryota</taxon>
        <taxon>Viridiplantae</taxon>
        <taxon>Streptophyta</taxon>
        <taxon>Embryophyta</taxon>
        <taxon>Tracheophyta</taxon>
        <taxon>Spermatophyta</taxon>
        <taxon>Magnoliopsida</taxon>
        <taxon>eudicotyledons</taxon>
        <taxon>Gunneridae</taxon>
        <taxon>Pentapetalae</taxon>
        <taxon>rosids</taxon>
        <taxon>malvids</taxon>
        <taxon>Malvales</taxon>
        <taxon>Malvaceae</taxon>
        <taxon>Byttnerioideae</taxon>
        <taxon>Theobroma</taxon>
    </lineage>
</organism>
<gene>
    <name evidence="7" type="ORF">TCM_024849</name>
</gene>
<dbReference type="eggNOG" id="KOG0017">
    <property type="taxonomic scope" value="Eukaryota"/>
</dbReference>
<feature type="domain" description="GAG-pre-integrase" evidence="4">
    <location>
        <begin position="289"/>
        <end position="354"/>
    </location>
</feature>
<feature type="coiled-coil region" evidence="2">
    <location>
        <begin position="45"/>
        <end position="79"/>
    </location>
</feature>
<dbReference type="Pfam" id="PF25597">
    <property type="entry name" value="SH3_retrovirus"/>
    <property type="match status" value="1"/>
</dbReference>
<dbReference type="InterPro" id="IPR057670">
    <property type="entry name" value="SH3_retrovirus"/>
</dbReference>
<evidence type="ECO:0000259" key="6">
    <source>
        <dbReference type="Pfam" id="PF25597"/>
    </source>
</evidence>
<dbReference type="Pfam" id="PF14223">
    <property type="entry name" value="Retrotran_gag_2"/>
    <property type="match status" value="1"/>
</dbReference>
<feature type="domain" description="Retroviral polymerase SH3-like" evidence="6">
    <location>
        <begin position="402"/>
        <end position="429"/>
    </location>
</feature>
<dbReference type="Gramene" id="EOY09431">
    <property type="protein sequence ID" value="EOY09431"/>
    <property type="gene ID" value="TCM_024849"/>
</dbReference>
<dbReference type="STRING" id="3641.A0A061EX95"/>
<dbReference type="AlphaFoldDB" id="A0A061EX95"/>
<dbReference type="InterPro" id="IPR054722">
    <property type="entry name" value="PolX-like_BBD"/>
</dbReference>
<dbReference type="HOGENOM" id="CLU_001650_11_7_1"/>
<keyword evidence="8" id="KW-1185">Reference proteome</keyword>
<evidence type="ECO:0000313" key="8">
    <source>
        <dbReference type="Proteomes" id="UP000026915"/>
    </source>
</evidence>
<keyword evidence="1" id="KW-0645">Protease</keyword>
<dbReference type="InterPro" id="IPR039537">
    <property type="entry name" value="Retrotran_Ty1/copia-like"/>
</dbReference>
<proteinExistence type="predicted"/>
<dbReference type="PANTHER" id="PTHR42648">
    <property type="entry name" value="TRANSPOSASE, PUTATIVE-RELATED"/>
    <property type="match status" value="1"/>
</dbReference>
<evidence type="ECO:0000259" key="4">
    <source>
        <dbReference type="Pfam" id="PF13976"/>
    </source>
</evidence>
<dbReference type="GO" id="GO:0006508">
    <property type="term" value="P:proteolysis"/>
    <property type="evidence" value="ECO:0007669"/>
    <property type="project" value="UniProtKB-KW"/>
</dbReference>
<feature type="region of interest" description="Disordered" evidence="3">
    <location>
        <begin position="105"/>
        <end position="133"/>
    </location>
</feature>
<evidence type="ECO:0000313" key="7">
    <source>
        <dbReference type="EMBL" id="EOY09431.1"/>
    </source>
</evidence>
<dbReference type="EMBL" id="CM001883">
    <property type="protein sequence ID" value="EOY09431.1"/>
    <property type="molecule type" value="Genomic_DNA"/>
</dbReference>
<evidence type="ECO:0000256" key="2">
    <source>
        <dbReference type="SAM" id="Coils"/>
    </source>
</evidence>
<protein>
    <submittedName>
        <fullName evidence="7">Uncharacterized protein</fullName>
    </submittedName>
</protein>
<feature type="compositionally biased region" description="Basic and acidic residues" evidence="3">
    <location>
        <begin position="110"/>
        <end position="132"/>
    </location>
</feature>
<dbReference type="InterPro" id="IPR025724">
    <property type="entry name" value="GAG-pre-integrase_dom"/>
</dbReference>
<evidence type="ECO:0000259" key="5">
    <source>
        <dbReference type="Pfam" id="PF22936"/>
    </source>
</evidence>
<keyword evidence="2" id="KW-0175">Coiled coil</keyword>
<evidence type="ECO:0000256" key="3">
    <source>
        <dbReference type="SAM" id="MobiDB-lite"/>
    </source>
</evidence>
<dbReference type="Pfam" id="PF22936">
    <property type="entry name" value="Pol_BBD"/>
    <property type="match status" value="1"/>
</dbReference>
<reference evidence="7 8" key="1">
    <citation type="journal article" date="2013" name="Genome Biol.">
        <title>The genome sequence of the most widely cultivated cacao type and its use to identify candidate genes regulating pod color.</title>
        <authorList>
            <person name="Motamayor J.C."/>
            <person name="Mockaitis K."/>
            <person name="Schmutz J."/>
            <person name="Haiminen N."/>
            <person name="Iii D.L."/>
            <person name="Cornejo O."/>
            <person name="Findley S.D."/>
            <person name="Zheng P."/>
            <person name="Utro F."/>
            <person name="Royaert S."/>
            <person name="Saski C."/>
            <person name="Jenkins J."/>
            <person name="Podicheti R."/>
            <person name="Zhao M."/>
            <person name="Scheffler B.E."/>
            <person name="Stack J.C."/>
            <person name="Feltus F.A."/>
            <person name="Mustiga G.M."/>
            <person name="Amores F."/>
            <person name="Phillips W."/>
            <person name="Marelli J.P."/>
            <person name="May G.D."/>
            <person name="Shapiro H."/>
            <person name="Ma J."/>
            <person name="Bustamante C.D."/>
            <person name="Schnell R.J."/>
            <person name="Main D."/>
            <person name="Gilbert D."/>
            <person name="Parida L."/>
            <person name="Kuhn D.N."/>
        </authorList>
    </citation>
    <scope>NUCLEOTIDE SEQUENCE [LARGE SCALE GENOMIC DNA]</scope>
    <source>
        <strain evidence="8">cv. Matina 1-6</strain>
    </source>
</reference>
<dbReference type="PANTHER" id="PTHR42648:SF18">
    <property type="entry name" value="RETROTRANSPOSON, UNCLASSIFIED-LIKE PROTEIN"/>
    <property type="match status" value="1"/>
</dbReference>
<evidence type="ECO:0000256" key="1">
    <source>
        <dbReference type="ARBA" id="ARBA00022670"/>
    </source>
</evidence>
<dbReference type="Proteomes" id="UP000026915">
    <property type="component" value="Chromosome 5"/>
</dbReference>